<dbReference type="Pfam" id="PF08595">
    <property type="entry name" value="RXT2_N"/>
    <property type="match status" value="1"/>
</dbReference>
<keyword evidence="4" id="KW-1185">Reference proteome</keyword>
<evidence type="ECO:0000313" key="3">
    <source>
        <dbReference type="EMBL" id="TPX61607.1"/>
    </source>
</evidence>
<name>A0A507EE05_9FUNG</name>
<comment type="caution">
    <text evidence="3">The sequence shown here is derived from an EMBL/GenBank/DDBJ whole genome shotgun (WGS) entry which is preliminary data.</text>
</comment>
<evidence type="ECO:0000259" key="2">
    <source>
        <dbReference type="Pfam" id="PF08595"/>
    </source>
</evidence>
<gene>
    <name evidence="3" type="ORF">PhCBS80983_g01008</name>
</gene>
<sequence length="233" mass="26615">MSITSYPATPARDTFDDSDTSASPQDAHGARSYRPFNRGNKLKRTLEQPAVVPTRPTLWTIHAIDEEFEFAQLGKRRAIMRKGKRRREEDDPYADINIEEIWSLPDSPSEAANVSSVAHTLRTRSLKILSQTAMTMVEQEQEFNKTMARFAQVIQKDDPLFQSLDLEELVPPEVMKELQDSLQDVVSCSNEFVKRIGDTREKLMQAHVQKKALAKRLMPSQKKPSLPVTYLKQ</sequence>
<feature type="region of interest" description="Disordered" evidence="1">
    <location>
        <begin position="1"/>
        <end position="44"/>
    </location>
</feature>
<dbReference type="Proteomes" id="UP000318582">
    <property type="component" value="Unassembled WGS sequence"/>
</dbReference>
<evidence type="ECO:0000256" key="1">
    <source>
        <dbReference type="SAM" id="MobiDB-lite"/>
    </source>
</evidence>
<dbReference type="EMBL" id="QEAQ01000006">
    <property type="protein sequence ID" value="TPX61607.1"/>
    <property type="molecule type" value="Genomic_DNA"/>
</dbReference>
<dbReference type="InterPro" id="IPR013904">
    <property type="entry name" value="RXT2_N"/>
</dbReference>
<proteinExistence type="predicted"/>
<reference evidence="3 4" key="1">
    <citation type="journal article" date="2019" name="Sci. Rep.">
        <title>Comparative genomics of chytrid fungi reveal insights into the obligate biotrophic and pathogenic lifestyle of Synchytrium endobioticum.</title>
        <authorList>
            <person name="van de Vossenberg B.T.L.H."/>
            <person name="Warris S."/>
            <person name="Nguyen H.D.T."/>
            <person name="van Gent-Pelzer M.P.E."/>
            <person name="Joly D.L."/>
            <person name="van de Geest H.C."/>
            <person name="Bonants P.J.M."/>
            <person name="Smith D.S."/>
            <person name="Levesque C.A."/>
            <person name="van der Lee T.A.J."/>
        </authorList>
    </citation>
    <scope>NUCLEOTIDE SEQUENCE [LARGE SCALE GENOMIC DNA]</scope>
    <source>
        <strain evidence="3 4">CBS 809.83</strain>
    </source>
</reference>
<protein>
    <recommendedName>
        <fullName evidence="2">Transcriptional regulatory protein RXT2 N-terminal domain-containing protein</fullName>
    </recommendedName>
</protein>
<organism evidence="3 4">
    <name type="scientific">Powellomyces hirtus</name>
    <dbReference type="NCBI Taxonomy" id="109895"/>
    <lineage>
        <taxon>Eukaryota</taxon>
        <taxon>Fungi</taxon>
        <taxon>Fungi incertae sedis</taxon>
        <taxon>Chytridiomycota</taxon>
        <taxon>Chytridiomycota incertae sedis</taxon>
        <taxon>Chytridiomycetes</taxon>
        <taxon>Spizellomycetales</taxon>
        <taxon>Powellomycetaceae</taxon>
        <taxon>Powellomyces</taxon>
    </lineage>
</organism>
<evidence type="ECO:0000313" key="4">
    <source>
        <dbReference type="Proteomes" id="UP000318582"/>
    </source>
</evidence>
<accession>A0A507EE05</accession>
<dbReference type="AlphaFoldDB" id="A0A507EE05"/>
<feature type="domain" description="Transcriptional regulatory protein RXT2 N-terminal" evidence="2">
    <location>
        <begin position="84"/>
        <end position="153"/>
    </location>
</feature>